<evidence type="ECO:0000256" key="3">
    <source>
        <dbReference type="ARBA" id="ARBA00022741"/>
    </source>
</evidence>
<reference evidence="13" key="1">
    <citation type="journal article" date="2010" name="Stand. Genomic Sci.">
        <title>Complete genome sequence of Syntrophothermus lipocalidus type strain (TGB-C1T).</title>
        <authorList>
            <consortium name="US DOE Joint Genome Institute (JGI-PGF)"/>
            <person name="Djao O."/>
            <person name="Zhang X."/>
            <person name="Lucas S."/>
            <person name="Lapidus A."/>
            <person name="Glavina Del Rio T."/>
            <person name="Nolan M."/>
            <person name="Tice H."/>
            <person name="Cheng J."/>
            <person name="Han C."/>
            <person name="Tapia R."/>
            <person name="Goodwin L."/>
            <person name="Pitluck S."/>
            <person name="Liolios K."/>
            <person name="Ivanova N."/>
            <person name="Mavromatis K."/>
            <person name="Mikhailova N."/>
            <person name="Ovchinnikova G."/>
            <person name="Pati A."/>
            <person name="Brambilla E."/>
            <person name="Chen A."/>
            <person name="Palaniappan K."/>
            <person name="Land M."/>
            <person name="Hauser L."/>
            <person name="Chang Y."/>
            <person name="Jeffries C."/>
            <person name="Rohde M."/>
            <person name="Sikorski J."/>
            <person name="Spring S."/>
            <person name="Goker M."/>
            <person name="Detter J."/>
            <person name="Woyke T."/>
            <person name="Bristow J."/>
            <person name="Eisen J."/>
            <person name="Markowitz V."/>
            <person name="Hugenholtz P."/>
            <person name="Kyrpides N."/>
            <person name="Klenk H."/>
        </authorList>
    </citation>
    <scope>NUCLEOTIDE SEQUENCE [LARGE SCALE GENOMIC DNA]</scope>
    <source>
        <strain evidence="13">DSM 12680 / TGB-C1</strain>
    </source>
</reference>
<accession>D7CMX1</accession>
<organism evidence="12 13">
    <name type="scientific">Syntrophothermus lipocalidus (strain DSM 12680 / TGB-C1)</name>
    <dbReference type="NCBI Taxonomy" id="643648"/>
    <lineage>
        <taxon>Bacteria</taxon>
        <taxon>Bacillati</taxon>
        <taxon>Bacillota</taxon>
        <taxon>Clostridia</taxon>
        <taxon>Eubacteriales</taxon>
        <taxon>Syntrophomonadaceae</taxon>
        <taxon>Syntrophothermus</taxon>
    </lineage>
</organism>
<dbReference type="PANTHER" id="PTHR43134">
    <property type="entry name" value="SIGNAL RECOGNITION PARTICLE RECEPTOR SUBUNIT ALPHA"/>
    <property type="match status" value="1"/>
</dbReference>
<keyword evidence="2 9" id="KW-0963">Cytoplasm</keyword>
<dbReference type="GO" id="GO:0005886">
    <property type="term" value="C:plasma membrane"/>
    <property type="evidence" value="ECO:0007669"/>
    <property type="project" value="UniProtKB-SubCell"/>
</dbReference>
<dbReference type="STRING" id="643648.Slip_1285"/>
<dbReference type="InterPro" id="IPR042101">
    <property type="entry name" value="SRP54_N_sf"/>
</dbReference>
<feature type="region of interest" description="Disordered" evidence="10">
    <location>
        <begin position="1"/>
        <end position="56"/>
    </location>
</feature>
<dbReference type="EMBL" id="CP002048">
    <property type="protein sequence ID" value="ADI02056.1"/>
    <property type="molecule type" value="Genomic_DNA"/>
</dbReference>
<evidence type="ECO:0000256" key="10">
    <source>
        <dbReference type="SAM" id="MobiDB-lite"/>
    </source>
</evidence>
<proteinExistence type="inferred from homology"/>
<feature type="domain" description="SRP54-type proteins GTP-binding" evidence="11">
    <location>
        <begin position="333"/>
        <end position="346"/>
    </location>
</feature>
<evidence type="ECO:0000256" key="4">
    <source>
        <dbReference type="ARBA" id="ARBA00022801"/>
    </source>
</evidence>
<dbReference type="HOGENOM" id="CLU_009301_3_0_9"/>
<dbReference type="GO" id="GO:0005525">
    <property type="term" value="F:GTP binding"/>
    <property type="evidence" value="ECO:0007669"/>
    <property type="project" value="UniProtKB-UniRule"/>
</dbReference>
<dbReference type="FunFam" id="3.40.50.300:FF:000053">
    <property type="entry name" value="Signal recognition particle receptor FtsY"/>
    <property type="match status" value="1"/>
</dbReference>
<dbReference type="SUPFAM" id="SSF52540">
    <property type="entry name" value="P-loop containing nucleoside triphosphate hydrolases"/>
    <property type="match status" value="1"/>
</dbReference>
<keyword evidence="3 9" id="KW-0547">Nucleotide-binding</keyword>
<gene>
    <name evidence="9" type="primary">ftsY</name>
    <name evidence="12" type="ordered locus">Slip_1285</name>
</gene>
<reference evidence="12 13" key="2">
    <citation type="journal article" date="2010" name="Stand. Genomic Sci.">
        <title>Complete genome sequence of Syntrophothermus lipocalidus type strain (TGB-C1).</title>
        <authorList>
            <person name="Djao O.D."/>
            <person name="Zhang X."/>
            <person name="Lucas S."/>
            <person name="Lapidus A."/>
            <person name="Del Rio T.G."/>
            <person name="Nolan M."/>
            <person name="Tice H."/>
            <person name="Cheng J.F."/>
            <person name="Han C."/>
            <person name="Tapia R."/>
            <person name="Goodwin L."/>
            <person name="Pitluck S."/>
            <person name="Liolios K."/>
            <person name="Ivanova N."/>
            <person name="Mavromatis K."/>
            <person name="Mikhailova N."/>
            <person name="Ovchinnikova G."/>
            <person name="Pati A."/>
            <person name="Brambilla E."/>
            <person name="Chen A."/>
            <person name="Palaniappan K."/>
            <person name="Land M."/>
            <person name="Hauser L."/>
            <person name="Chang Y.J."/>
            <person name="Jeffries C.D."/>
            <person name="Rohde M."/>
            <person name="Sikorski J."/>
            <person name="Spring S."/>
            <person name="Goker M."/>
            <person name="Detter J.C."/>
            <person name="Woyke T."/>
            <person name="Bristow J."/>
            <person name="Eisen J.A."/>
            <person name="Markowitz V."/>
            <person name="Hugenholtz P."/>
            <person name="Kyrpides N.C."/>
            <person name="Klenk H.P."/>
        </authorList>
    </citation>
    <scope>NUCLEOTIDE SEQUENCE [LARGE SCALE GENOMIC DNA]</scope>
    <source>
        <strain evidence="13">DSM 12680 / TGB-C1</strain>
    </source>
</reference>
<dbReference type="eggNOG" id="COG0552">
    <property type="taxonomic scope" value="Bacteria"/>
</dbReference>
<dbReference type="Proteomes" id="UP000000378">
    <property type="component" value="Chromosome"/>
</dbReference>
<evidence type="ECO:0000256" key="1">
    <source>
        <dbReference type="ARBA" id="ARBA00022475"/>
    </source>
</evidence>
<protein>
    <recommendedName>
        <fullName evidence="9">Signal recognition particle receptor FtsY</fullName>
        <shortName evidence="9">SRP receptor</shortName>
        <ecNumber evidence="9">3.6.5.4</ecNumber>
    </recommendedName>
</protein>
<evidence type="ECO:0000313" key="13">
    <source>
        <dbReference type="Proteomes" id="UP000000378"/>
    </source>
</evidence>
<evidence type="ECO:0000256" key="8">
    <source>
        <dbReference type="ARBA" id="ARBA00048027"/>
    </source>
</evidence>
<dbReference type="NCBIfam" id="TIGR00064">
    <property type="entry name" value="ftsY"/>
    <property type="match status" value="1"/>
</dbReference>
<keyword evidence="5 9" id="KW-0342">GTP-binding</keyword>
<feature type="binding site" evidence="9">
    <location>
        <begin position="166"/>
        <end position="173"/>
    </location>
    <ligand>
        <name>GTP</name>
        <dbReference type="ChEBI" id="CHEBI:37565"/>
    </ligand>
</feature>
<comment type="similarity">
    <text evidence="9">Belongs to the GTP-binding SRP family. FtsY subfamily.</text>
</comment>
<dbReference type="InterPro" id="IPR004390">
    <property type="entry name" value="SR_rcpt_FtsY"/>
</dbReference>
<sequence>MGFFEKLRKNKRAGAPEEELTARGEHTGENLPAETANGSESPFEASNVGPPPAEPVKEGFFARLKKSLAKTRQNITEKVERLIKTSRRIDDEFFEELEEILIQADVGVSTAMELIDNLRRAVKQKKITEVDEVRGLIKQEVVSIMEGSDAPLNKAPEGPTVIMVVGVNGVGKTTTIGKLAYRFKREGKKVIIAAADTFRAAAIDQLQIWAERVGADLIKHQEGADPGAVVFDAVNAAQARRADVLIVDTAGRLHTKTNLMEEIAKVKRVIQRTYADAPHEVLLVLDATTGQNAISQANLFKQVTGVTGIVLTKLDGTAKGGIVIAIAKELDIPVKLVGIGEGLEDLRDFSAEEFAEALFSD</sequence>
<comment type="catalytic activity">
    <reaction evidence="8 9">
        <text>GTP + H2O = GDP + phosphate + H(+)</text>
        <dbReference type="Rhea" id="RHEA:19669"/>
        <dbReference type="ChEBI" id="CHEBI:15377"/>
        <dbReference type="ChEBI" id="CHEBI:15378"/>
        <dbReference type="ChEBI" id="CHEBI:37565"/>
        <dbReference type="ChEBI" id="CHEBI:43474"/>
        <dbReference type="ChEBI" id="CHEBI:58189"/>
        <dbReference type="EC" id="3.6.5.4"/>
    </reaction>
</comment>
<comment type="subunit">
    <text evidence="9">Part of the signal recognition particle protein translocation system, which is composed of SRP and FtsY.</text>
</comment>
<dbReference type="FunFam" id="1.20.120.140:FF:000002">
    <property type="entry name" value="Signal recognition particle receptor FtsY"/>
    <property type="match status" value="1"/>
</dbReference>
<evidence type="ECO:0000256" key="6">
    <source>
        <dbReference type="ARBA" id="ARBA00023136"/>
    </source>
</evidence>
<keyword evidence="4 9" id="KW-0378">Hydrolase</keyword>
<evidence type="ECO:0000256" key="5">
    <source>
        <dbReference type="ARBA" id="ARBA00023134"/>
    </source>
</evidence>
<dbReference type="KEGG" id="slp:Slip_1285"/>
<dbReference type="InterPro" id="IPR027417">
    <property type="entry name" value="P-loop_NTPase"/>
</dbReference>
<comment type="function">
    <text evidence="9">Involved in targeting and insertion of nascent membrane proteins into the cytoplasmic membrane. Acts as a receptor for the complex formed by the signal recognition particle (SRP) and the ribosome-nascent chain (RNC).</text>
</comment>
<dbReference type="EC" id="3.6.5.4" evidence="9"/>
<dbReference type="Gene3D" id="1.20.120.140">
    <property type="entry name" value="Signal recognition particle SRP54, nucleotide-binding domain"/>
    <property type="match status" value="1"/>
</dbReference>
<dbReference type="SMART" id="SM00962">
    <property type="entry name" value="SRP54"/>
    <property type="match status" value="1"/>
</dbReference>
<dbReference type="GO" id="GO:0006614">
    <property type="term" value="P:SRP-dependent cotranslational protein targeting to membrane"/>
    <property type="evidence" value="ECO:0007669"/>
    <property type="project" value="InterPro"/>
</dbReference>
<dbReference type="PANTHER" id="PTHR43134:SF1">
    <property type="entry name" value="SIGNAL RECOGNITION PARTICLE RECEPTOR SUBUNIT ALPHA"/>
    <property type="match status" value="1"/>
</dbReference>
<name>D7CMX1_SYNLT</name>
<dbReference type="HAMAP" id="MF_00920">
    <property type="entry name" value="FtsY"/>
    <property type="match status" value="1"/>
</dbReference>
<keyword evidence="13" id="KW-1185">Reference proteome</keyword>
<dbReference type="SUPFAM" id="SSF47364">
    <property type="entry name" value="Domain of the SRP/SRP receptor G-proteins"/>
    <property type="match status" value="1"/>
</dbReference>
<dbReference type="Pfam" id="PF00448">
    <property type="entry name" value="SRP54"/>
    <property type="match status" value="1"/>
</dbReference>
<dbReference type="InterPro" id="IPR036225">
    <property type="entry name" value="SRP/SRP_N"/>
</dbReference>
<feature type="binding site" evidence="9">
    <location>
        <begin position="312"/>
        <end position="315"/>
    </location>
    <ligand>
        <name>GTP</name>
        <dbReference type="ChEBI" id="CHEBI:37565"/>
    </ligand>
</feature>
<keyword evidence="7 9" id="KW-0675">Receptor</keyword>
<evidence type="ECO:0000256" key="9">
    <source>
        <dbReference type="HAMAP-Rule" id="MF_00920"/>
    </source>
</evidence>
<evidence type="ECO:0000259" key="11">
    <source>
        <dbReference type="PROSITE" id="PS00300"/>
    </source>
</evidence>
<feature type="binding site" evidence="9">
    <location>
        <begin position="248"/>
        <end position="252"/>
    </location>
    <ligand>
        <name>GTP</name>
        <dbReference type="ChEBI" id="CHEBI:37565"/>
    </ligand>
</feature>
<dbReference type="Pfam" id="PF02881">
    <property type="entry name" value="SRP54_N"/>
    <property type="match status" value="1"/>
</dbReference>
<dbReference type="SMART" id="SM00382">
    <property type="entry name" value="AAA"/>
    <property type="match status" value="1"/>
</dbReference>
<dbReference type="GO" id="GO:0005047">
    <property type="term" value="F:signal recognition particle binding"/>
    <property type="evidence" value="ECO:0007669"/>
    <property type="project" value="TreeGrafter"/>
</dbReference>
<evidence type="ECO:0000313" key="12">
    <source>
        <dbReference type="EMBL" id="ADI02056.1"/>
    </source>
</evidence>
<dbReference type="PROSITE" id="PS00300">
    <property type="entry name" value="SRP54"/>
    <property type="match status" value="1"/>
</dbReference>
<dbReference type="InterPro" id="IPR013822">
    <property type="entry name" value="Signal_recog_particl_SRP54_hlx"/>
</dbReference>
<dbReference type="GO" id="GO:0005737">
    <property type="term" value="C:cytoplasm"/>
    <property type="evidence" value="ECO:0007669"/>
    <property type="project" value="UniProtKB-SubCell"/>
</dbReference>
<dbReference type="InterPro" id="IPR003593">
    <property type="entry name" value="AAA+_ATPase"/>
</dbReference>
<dbReference type="CDD" id="cd17874">
    <property type="entry name" value="FtsY"/>
    <property type="match status" value="1"/>
</dbReference>
<evidence type="ECO:0000256" key="2">
    <source>
        <dbReference type="ARBA" id="ARBA00022490"/>
    </source>
</evidence>
<dbReference type="SMART" id="SM00963">
    <property type="entry name" value="SRP54_N"/>
    <property type="match status" value="1"/>
</dbReference>
<evidence type="ECO:0000256" key="7">
    <source>
        <dbReference type="ARBA" id="ARBA00023170"/>
    </source>
</evidence>
<comment type="subcellular location">
    <subcellularLocation>
        <location evidence="9">Cell membrane</location>
        <topology evidence="9">Peripheral membrane protein</topology>
        <orientation evidence="9">Cytoplasmic side</orientation>
    </subcellularLocation>
    <subcellularLocation>
        <location evidence="9">Cytoplasm</location>
    </subcellularLocation>
</comment>
<dbReference type="InterPro" id="IPR000897">
    <property type="entry name" value="SRP54_GTPase_dom"/>
</dbReference>
<keyword evidence="1 9" id="KW-1003">Cell membrane</keyword>
<dbReference type="Gene3D" id="3.40.50.300">
    <property type="entry name" value="P-loop containing nucleotide triphosphate hydrolases"/>
    <property type="match status" value="1"/>
</dbReference>
<dbReference type="AlphaFoldDB" id="D7CMX1"/>
<dbReference type="RefSeq" id="WP_013175458.1">
    <property type="nucleotide sequence ID" value="NC_014220.1"/>
</dbReference>
<dbReference type="GO" id="GO:0003924">
    <property type="term" value="F:GTPase activity"/>
    <property type="evidence" value="ECO:0007669"/>
    <property type="project" value="UniProtKB-UniRule"/>
</dbReference>
<keyword evidence="6 9" id="KW-0472">Membrane</keyword>